<reference evidence="2" key="1">
    <citation type="submission" date="2021-02" db="EMBL/GenBank/DDBJ databases">
        <authorList>
            <person name="Nieuwenhuis M."/>
            <person name="Van De Peppel L.J.J."/>
        </authorList>
    </citation>
    <scope>NUCLEOTIDE SEQUENCE</scope>
    <source>
        <strain evidence="2">D49</strain>
    </source>
</reference>
<dbReference type="AlphaFoldDB" id="A0A9P7GG42"/>
<evidence type="ECO:0000256" key="1">
    <source>
        <dbReference type="SAM" id="MobiDB-lite"/>
    </source>
</evidence>
<feature type="compositionally biased region" description="Basic residues" evidence="1">
    <location>
        <begin position="35"/>
        <end position="51"/>
    </location>
</feature>
<evidence type="ECO:0000313" key="2">
    <source>
        <dbReference type="EMBL" id="KAG5649959.1"/>
    </source>
</evidence>
<proteinExistence type="predicted"/>
<gene>
    <name evidence="2" type="ORF">H0H81_001315</name>
</gene>
<protein>
    <submittedName>
        <fullName evidence="2">Uncharacterized protein</fullName>
    </submittedName>
</protein>
<feature type="region of interest" description="Disordered" evidence="1">
    <location>
        <begin position="1"/>
        <end position="70"/>
    </location>
</feature>
<comment type="caution">
    <text evidence="2">The sequence shown here is derived from an EMBL/GenBank/DDBJ whole genome shotgun (WGS) entry which is preliminary data.</text>
</comment>
<evidence type="ECO:0000313" key="3">
    <source>
        <dbReference type="Proteomes" id="UP000717328"/>
    </source>
</evidence>
<reference evidence="2" key="2">
    <citation type="submission" date="2021-10" db="EMBL/GenBank/DDBJ databases">
        <title>Phylogenomics reveals ancestral predisposition of the termite-cultivated fungus Termitomyces towards a domesticated lifestyle.</title>
        <authorList>
            <person name="Auxier B."/>
            <person name="Grum-Grzhimaylo A."/>
            <person name="Cardenas M.E."/>
            <person name="Lodge J.D."/>
            <person name="Laessoe T."/>
            <person name="Pedersen O."/>
            <person name="Smith M.E."/>
            <person name="Kuyper T.W."/>
            <person name="Franco-Molano E.A."/>
            <person name="Baroni T.J."/>
            <person name="Aanen D.K."/>
        </authorList>
    </citation>
    <scope>NUCLEOTIDE SEQUENCE</scope>
    <source>
        <strain evidence="2">D49</strain>
    </source>
</reference>
<feature type="compositionally biased region" description="Acidic residues" evidence="1">
    <location>
        <begin position="60"/>
        <end position="70"/>
    </location>
</feature>
<keyword evidence="3" id="KW-1185">Reference proteome</keyword>
<accession>A0A9P7GG42</accession>
<organism evidence="2 3">
    <name type="scientific">Sphagnurus paluster</name>
    <dbReference type="NCBI Taxonomy" id="117069"/>
    <lineage>
        <taxon>Eukaryota</taxon>
        <taxon>Fungi</taxon>
        <taxon>Dikarya</taxon>
        <taxon>Basidiomycota</taxon>
        <taxon>Agaricomycotina</taxon>
        <taxon>Agaricomycetes</taxon>
        <taxon>Agaricomycetidae</taxon>
        <taxon>Agaricales</taxon>
        <taxon>Tricholomatineae</taxon>
        <taxon>Lyophyllaceae</taxon>
        <taxon>Sphagnurus</taxon>
    </lineage>
</organism>
<dbReference type="Proteomes" id="UP000717328">
    <property type="component" value="Unassembled WGS sequence"/>
</dbReference>
<dbReference type="EMBL" id="JABCKI010000616">
    <property type="protein sequence ID" value="KAG5649959.1"/>
    <property type="molecule type" value="Genomic_DNA"/>
</dbReference>
<name>A0A9P7GG42_9AGAR</name>
<sequence>MICSQSCPGSGSGHYLPTAGPTSAQVPEAPTSKKTTWKRKYPKYGSKPPKRKEKEKANDELDSFQDQDDMIVIDSDSDEVDEQEDFREQPPMKLLQGSINHSGVSLSPSRRCHRVFAPPMQRTTSVLQDHATSKLYLAAIQALLETYCLDIQVSTDLPGEDKRIVGAIHLELYGLDKRSRCRFDA</sequence>